<dbReference type="PRINTS" id="PR00024">
    <property type="entry name" value="HOMEOBOX"/>
</dbReference>
<dbReference type="Pfam" id="PF00046">
    <property type="entry name" value="Homeodomain"/>
    <property type="match status" value="1"/>
</dbReference>
<dbReference type="InterPro" id="IPR001356">
    <property type="entry name" value="HD"/>
</dbReference>
<dbReference type="PANTHER" id="PTHR24333:SF8">
    <property type="entry name" value="HOMEOBOX PROTEIN CEH-62"/>
    <property type="match status" value="1"/>
</dbReference>
<evidence type="ECO:0000256" key="1">
    <source>
        <dbReference type="ARBA" id="ARBA00004123"/>
    </source>
</evidence>
<keyword evidence="2 5" id="KW-0238">DNA-binding</keyword>
<dbReference type="SUPFAM" id="SSF46689">
    <property type="entry name" value="Homeodomain-like"/>
    <property type="match status" value="1"/>
</dbReference>
<evidence type="ECO:0000256" key="6">
    <source>
        <dbReference type="RuleBase" id="RU000682"/>
    </source>
</evidence>
<evidence type="ECO:0000256" key="5">
    <source>
        <dbReference type="PROSITE-ProRule" id="PRU00108"/>
    </source>
</evidence>
<gene>
    <name evidence="10" type="primary">LOC101889140</name>
</gene>
<feature type="region of interest" description="Disordered" evidence="7">
    <location>
        <begin position="276"/>
        <end position="344"/>
    </location>
</feature>
<feature type="DNA-binding region" description="Homeobox" evidence="5">
    <location>
        <begin position="174"/>
        <end position="233"/>
    </location>
</feature>
<feature type="region of interest" description="Disordered" evidence="7">
    <location>
        <begin position="392"/>
        <end position="421"/>
    </location>
</feature>
<proteinExistence type="predicted"/>
<dbReference type="InterPro" id="IPR017970">
    <property type="entry name" value="Homeobox_CS"/>
</dbReference>
<evidence type="ECO:0000259" key="8">
    <source>
        <dbReference type="PROSITE" id="PS50071"/>
    </source>
</evidence>
<feature type="compositionally biased region" description="Low complexity" evidence="7">
    <location>
        <begin position="288"/>
        <end position="343"/>
    </location>
</feature>
<reference evidence="10" key="1">
    <citation type="submission" date="2025-08" db="UniProtKB">
        <authorList>
            <consortium name="RefSeq"/>
        </authorList>
    </citation>
    <scope>IDENTIFICATION</scope>
    <source>
        <strain evidence="10">Aabys</strain>
        <tissue evidence="10">Whole body</tissue>
    </source>
</reference>
<keyword evidence="3 5" id="KW-0371">Homeobox</keyword>
<feature type="domain" description="Homeobox" evidence="8">
    <location>
        <begin position="172"/>
        <end position="232"/>
    </location>
</feature>
<dbReference type="InterPro" id="IPR020479">
    <property type="entry name" value="HD_metazoa"/>
</dbReference>
<evidence type="ECO:0000256" key="2">
    <source>
        <dbReference type="ARBA" id="ARBA00023125"/>
    </source>
</evidence>
<sequence>MLPLQNQNSNYISPPNTNSQAIIASGKTQMRPSSPRQFFARLYGHLETNADEGISPPQRPASVMHSESNLKTLTTFDSPATCDTNYQSDGATTASSPDISISDERVDSKESTNVAFVNVTATPQVLPEYAKTDLNNILPSTFGVGVPFGFHSETPFSVGLSAFLARRRRKEGRQRRQRTTFSNEQTLRLEVEFHRNEYISRSKRFELAEALNLSETQIKIWFQNRRAKDKRIEKAQIDQQYRSFVVANGFMSSLMGQTAYHPTTSMITNLQQNLYHQQAHSHHHHHLQTPAAHLQQQQQHNQHYHQVQQQQQLPTHLHSMTTASSATATSSSLSMRSNAAAAAHLHDHKDVMGQHEQQQQQQQQQQSTNNIINFNVTSKDITAIMSPKRHLHLPVPQTPQPAAPPPPPPPPTPVTPRQQTSGVESVINNATNVHNNNIVNYGDINSFHKYNSSSNNNKNISSSGSGGSSCNNNTLQRTGIISGIGDCSNITSTSSSSITNINGTIVPRHSRILNASNNDCNFNSITNSC</sequence>
<comment type="subcellular location">
    <subcellularLocation>
        <location evidence="1 5 6">Nucleus</location>
    </subcellularLocation>
</comment>
<evidence type="ECO:0000313" key="9">
    <source>
        <dbReference type="Proteomes" id="UP001652621"/>
    </source>
</evidence>
<keyword evidence="4 5" id="KW-0539">Nucleus</keyword>
<accession>A0ABM3V3P3</accession>
<protein>
    <recommendedName>
        <fullName evidence="8">Homeobox domain-containing protein</fullName>
    </recommendedName>
</protein>
<dbReference type="Gene3D" id="1.10.10.60">
    <property type="entry name" value="Homeodomain-like"/>
    <property type="match status" value="1"/>
</dbReference>
<evidence type="ECO:0000313" key="10">
    <source>
        <dbReference type="RefSeq" id="XP_058980403.1"/>
    </source>
</evidence>
<organism evidence="9 10">
    <name type="scientific">Musca domestica</name>
    <name type="common">House fly</name>
    <dbReference type="NCBI Taxonomy" id="7370"/>
    <lineage>
        <taxon>Eukaryota</taxon>
        <taxon>Metazoa</taxon>
        <taxon>Ecdysozoa</taxon>
        <taxon>Arthropoda</taxon>
        <taxon>Hexapoda</taxon>
        <taxon>Insecta</taxon>
        <taxon>Pterygota</taxon>
        <taxon>Neoptera</taxon>
        <taxon>Endopterygota</taxon>
        <taxon>Diptera</taxon>
        <taxon>Brachycera</taxon>
        <taxon>Muscomorpha</taxon>
        <taxon>Muscoidea</taxon>
        <taxon>Muscidae</taxon>
        <taxon>Musca</taxon>
    </lineage>
</organism>
<dbReference type="Proteomes" id="UP001652621">
    <property type="component" value="Unplaced"/>
</dbReference>
<dbReference type="PROSITE" id="PS00027">
    <property type="entry name" value="HOMEOBOX_1"/>
    <property type="match status" value="1"/>
</dbReference>
<evidence type="ECO:0000256" key="4">
    <source>
        <dbReference type="ARBA" id="ARBA00023242"/>
    </source>
</evidence>
<evidence type="ECO:0000256" key="7">
    <source>
        <dbReference type="SAM" id="MobiDB-lite"/>
    </source>
</evidence>
<name>A0ABM3V3P3_MUSDO</name>
<dbReference type="SMART" id="SM00389">
    <property type="entry name" value="HOX"/>
    <property type="match status" value="1"/>
</dbReference>
<keyword evidence="9" id="KW-1185">Reference proteome</keyword>
<dbReference type="GeneID" id="101889140"/>
<feature type="compositionally biased region" description="Pro residues" evidence="7">
    <location>
        <begin position="396"/>
        <end position="414"/>
    </location>
</feature>
<dbReference type="InterPro" id="IPR009057">
    <property type="entry name" value="Homeodomain-like_sf"/>
</dbReference>
<dbReference type="RefSeq" id="XP_058980403.1">
    <property type="nucleotide sequence ID" value="XM_059124420.1"/>
</dbReference>
<dbReference type="PROSITE" id="PS50071">
    <property type="entry name" value="HOMEOBOX_2"/>
    <property type="match status" value="1"/>
</dbReference>
<dbReference type="InterPro" id="IPR050848">
    <property type="entry name" value="Homeobox_TF"/>
</dbReference>
<evidence type="ECO:0000256" key="3">
    <source>
        <dbReference type="ARBA" id="ARBA00023155"/>
    </source>
</evidence>
<dbReference type="CDD" id="cd00086">
    <property type="entry name" value="homeodomain"/>
    <property type="match status" value="1"/>
</dbReference>
<dbReference type="PANTHER" id="PTHR24333">
    <property type="entry name" value="HOMEO BOX HB9 LIKE A-RELATED"/>
    <property type="match status" value="1"/>
</dbReference>